<evidence type="ECO:0000313" key="2">
    <source>
        <dbReference type="Proteomes" id="UP000177506"/>
    </source>
</evidence>
<sequence length="92" mass="10371">MLDFSFIPDEKPVHHWGLTYVGGIEYEEFVAAQDLKIIESHLDYYGKFRWMSQNVQQKRAMLTSAVAAAVPNLAFILKQAFTANCGLVAFGD</sequence>
<reference evidence="1 2" key="1">
    <citation type="submission" date="2016-08" db="EMBL/GenBank/DDBJ databases">
        <title>Hymenobacter coccineus sp. nov., Hymenobacter lapidarius sp. nov. and Hymenobacter glacialis sp. nov., isolated from Antarctic soil.</title>
        <authorList>
            <person name="Sedlacek I."/>
            <person name="Kralova S."/>
            <person name="Kyrova K."/>
            <person name="Maslanova I."/>
            <person name="Stankova E."/>
            <person name="Vrbovska V."/>
            <person name="Nemec M."/>
            <person name="Bartak M."/>
            <person name="Svec P."/>
            <person name="Busse H.-J."/>
            <person name="Pantucek R."/>
        </authorList>
    </citation>
    <scope>NUCLEOTIDE SEQUENCE [LARGE SCALE GENOMIC DNA]</scope>
    <source>
        <strain evidence="1 2">CCM 8649</strain>
    </source>
</reference>
<dbReference type="AlphaFoldDB" id="A0A1G1TBP2"/>
<dbReference type="EMBL" id="MDZA01000334">
    <property type="protein sequence ID" value="OGX88294.1"/>
    <property type="molecule type" value="Genomic_DNA"/>
</dbReference>
<protein>
    <submittedName>
        <fullName evidence="1">Uncharacterized protein</fullName>
    </submittedName>
</protein>
<dbReference type="Proteomes" id="UP000177506">
    <property type="component" value="Unassembled WGS sequence"/>
</dbReference>
<accession>A0A1G1TBP2</accession>
<evidence type="ECO:0000313" key="1">
    <source>
        <dbReference type="EMBL" id="OGX88294.1"/>
    </source>
</evidence>
<proteinExistence type="predicted"/>
<name>A0A1G1TBP2_9BACT</name>
<keyword evidence="2" id="KW-1185">Reference proteome</keyword>
<organism evidence="1 2">
    <name type="scientific">Hymenobacter coccineus</name>
    <dbReference type="NCBI Taxonomy" id="1908235"/>
    <lineage>
        <taxon>Bacteria</taxon>
        <taxon>Pseudomonadati</taxon>
        <taxon>Bacteroidota</taxon>
        <taxon>Cytophagia</taxon>
        <taxon>Cytophagales</taxon>
        <taxon>Hymenobacteraceae</taxon>
        <taxon>Hymenobacter</taxon>
    </lineage>
</organism>
<dbReference type="RefSeq" id="WP_070745485.1">
    <property type="nucleotide sequence ID" value="NZ_MDZA01000334.1"/>
</dbReference>
<gene>
    <name evidence="1" type="ORF">BEN49_10240</name>
</gene>
<comment type="caution">
    <text evidence="1">The sequence shown here is derived from an EMBL/GenBank/DDBJ whole genome shotgun (WGS) entry which is preliminary data.</text>
</comment>
<dbReference type="OrthoDB" id="772390at2"/>